<organism evidence="2 3">
    <name type="scientific">Planotetraspora mira</name>
    <dbReference type="NCBI Taxonomy" id="58121"/>
    <lineage>
        <taxon>Bacteria</taxon>
        <taxon>Bacillati</taxon>
        <taxon>Actinomycetota</taxon>
        <taxon>Actinomycetes</taxon>
        <taxon>Streptosporangiales</taxon>
        <taxon>Streptosporangiaceae</taxon>
        <taxon>Planotetraspora</taxon>
    </lineage>
</organism>
<reference evidence="2 3" key="1">
    <citation type="submission" date="2021-01" db="EMBL/GenBank/DDBJ databases">
        <title>Whole genome shotgun sequence of Planotetraspora mira NBRC 15435.</title>
        <authorList>
            <person name="Komaki H."/>
            <person name="Tamura T."/>
        </authorList>
    </citation>
    <scope>NUCLEOTIDE SEQUENCE [LARGE SCALE GENOMIC DNA]</scope>
    <source>
        <strain evidence="2 3">NBRC 15435</strain>
    </source>
</reference>
<comment type="caution">
    <text evidence="2">The sequence shown here is derived from an EMBL/GenBank/DDBJ whole genome shotgun (WGS) entry which is preliminary data.</text>
</comment>
<dbReference type="NCBIfam" id="NF038032">
    <property type="entry name" value="CehA_McbA_metalo"/>
    <property type="match status" value="1"/>
</dbReference>
<dbReference type="RefSeq" id="WP_239113709.1">
    <property type="nucleotide sequence ID" value="NZ_BOOO01000005.1"/>
</dbReference>
<evidence type="ECO:0000259" key="1">
    <source>
        <dbReference type="SMART" id="SM00481"/>
    </source>
</evidence>
<dbReference type="GO" id="GO:0004534">
    <property type="term" value="F:5'-3' RNA exonuclease activity"/>
    <property type="evidence" value="ECO:0007669"/>
    <property type="project" value="TreeGrafter"/>
</dbReference>
<gene>
    <name evidence="2" type="ORF">Pmi06nite_12590</name>
</gene>
<dbReference type="Proteomes" id="UP000650628">
    <property type="component" value="Unassembled WGS sequence"/>
</dbReference>
<accession>A0A8J3X4L7</accession>
<dbReference type="SUPFAM" id="SSF89550">
    <property type="entry name" value="PHP domain-like"/>
    <property type="match status" value="1"/>
</dbReference>
<name>A0A8J3X4L7_9ACTN</name>
<dbReference type="GO" id="GO:0035312">
    <property type="term" value="F:5'-3' DNA exonuclease activity"/>
    <property type="evidence" value="ECO:0007669"/>
    <property type="project" value="TreeGrafter"/>
</dbReference>
<dbReference type="InterPro" id="IPR052018">
    <property type="entry name" value="PHP_domain"/>
</dbReference>
<protein>
    <recommendedName>
        <fullName evidence="1">Polymerase/histidinol phosphatase N-terminal domain-containing protein</fullName>
    </recommendedName>
</protein>
<dbReference type="InterPro" id="IPR016195">
    <property type="entry name" value="Pol/histidinol_Pase-like"/>
</dbReference>
<dbReference type="EMBL" id="BOOO01000005">
    <property type="protein sequence ID" value="GII27817.1"/>
    <property type="molecule type" value="Genomic_DNA"/>
</dbReference>
<evidence type="ECO:0000313" key="3">
    <source>
        <dbReference type="Proteomes" id="UP000650628"/>
    </source>
</evidence>
<dbReference type="SMART" id="SM00481">
    <property type="entry name" value="POLIIIAc"/>
    <property type="match status" value="1"/>
</dbReference>
<keyword evidence="3" id="KW-1185">Reference proteome</keyword>
<dbReference type="Gene3D" id="3.20.20.140">
    <property type="entry name" value="Metal-dependent hydrolases"/>
    <property type="match status" value="1"/>
</dbReference>
<sequence length="397" mass="43400">MTVIRGHWSLDDRLERILREVPFEVPAGTRAVTVKLRFDRSLGVLDLGCASPDGFRGWSGGARDEYTITEEWATPGYLPGSLEDGTWQVWLRLHRVPPQGLDYSLEITTATAVPAQPVAEEPPLGERPARRDVPDVDGLRWFAGDFHAHTLHSDGSLTIPALAELAASRGLDFLTVTDHNTTSHHPYLAGVGKDRGITLLPGQEVTTDRGHANVFGDVGWVDFREPVDSWMRHAAREGGLISINHPLGGDCAWLQPVTERPRIAEVWHSGWWDRRWGAPLAWADAWRPDLVAIGASDFHKVGEDGLPGQPTTWVLAEDTGSIFEALAAGRTAISAGPGEPLLVRLGDELLALDADGLILVRPGGDRQVIRGERVLVPAGEGRHRLETYENEVMAICG</sequence>
<dbReference type="InterPro" id="IPR003141">
    <property type="entry name" value="Pol/His_phosphatase_N"/>
</dbReference>
<dbReference type="PANTHER" id="PTHR42924:SF3">
    <property type="entry name" value="POLYMERASE_HISTIDINOL PHOSPHATASE N-TERMINAL DOMAIN-CONTAINING PROTEIN"/>
    <property type="match status" value="1"/>
</dbReference>
<dbReference type="CDD" id="cd07432">
    <property type="entry name" value="PHP_HisPPase"/>
    <property type="match status" value="1"/>
</dbReference>
<dbReference type="PANTHER" id="PTHR42924">
    <property type="entry name" value="EXONUCLEASE"/>
    <property type="match status" value="1"/>
</dbReference>
<feature type="domain" description="Polymerase/histidinol phosphatase N-terminal" evidence="1">
    <location>
        <begin position="144"/>
        <end position="209"/>
    </location>
</feature>
<evidence type="ECO:0000313" key="2">
    <source>
        <dbReference type="EMBL" id="GII27817.1"/>
    </source>
</evidence>
<proteinExistence type="predicted"/>
<dbReference type="AlphaFoldDB" id="A0A8J3X4L7"/>